<protein>
    <submittedName>
        <fullName evidence="6">Pumilio homolog 2-like isoform X1</fullName>
    </submittedName>
</protein>
<keyword evidence="2" id="KW-0810">Translation regulation</keyword>
<keyword evidence="1" id="KW-0677">Repeat</keyword>
<feature type="domain" description="PUM-HD" evidence="5">
    <location>
        <begin position="1"/>
        <end position="83"/>
    </location>
</feature>
<evidence type="ECO:0000313" key="6">
    <source>
        <dbReference type="EMBL" id="CAA3009811.1"/>
    </source>
</evidence>
<dbReference type="GO" id="GO:0006417">
    <property type="term" value="P:regulation of translation"/>
    <property type="evidence" value="ECO:0007669"/>
    <property type="project" value="UniProtKB-KW"/>
</dbReference>
<dbReference type="Proteomes" id="UP000594638">
    <property type="component" value="Unassembled WGS sequence"/>
</dbReference>
<accession>A0A8S0U0L7</accession>
<dbReference type="OrthoDB" id="668540at2759"/>
<dbReference type="Gramene" id="OE9A024335T2">
    <property type="protein sequence ID" value="OE9A024335C2"/>
    <property type="gene ID" value="OE9A024335"/>
</dbReference>
<gene>
    <name evidence="6" type="ORF">OLEA9_A024335</name>
</gene>
<dbReference type="PANTHER" id="PTHR12537">
    <property type="entry name" value="RNA BINDING PROTEIN PUMILIO-RELATED"/>
    <property type="match status" value="1"/>
</dbReference>
<keyword evidence="7" id="KW-1185">Reference proteome</keyword>
<evidence type="ECO:0000256" key="2">
    <source>
        <dbReference type="ARBA" id="ARBA00022845"/>
    </source>
</evidence>
<proteinExistence type="predicted"/>
<dbReference type="EMBL" id="CACTIH010007326">
    <property type="protein sequence ID" value="CAA3009811.1"/>
    <property type="molecule type" value="Genomic_DNA"/>
</dbReference>
<name>A0A8S0U0L7_OLEEU</name>
<dbReference type="InterPro" id="IPR016024">
    <property type="entry name" value="ARM-type_fold"/>
</dbReference>
<evidence type="ECO:0000256" key="4">
    <source>
        <dbReference type="PROSITE-ProRule" id="PRU00317"/>
    </source>
</evidence>
<dbReference type="PROSITE" id="PS50303">
    <property type="entry name" value="PUM_HD"/>
    <property type="match status" value="1"/>
</dbReference>
<keyword evidence="3" id="KW-0694">RNA-binding</keyword>
<dbReference type="InterPro" id="IPR033133">
    <property type="entry name" value="PUM-HD"/>
</dbReference>
<reference evidence="6 7" key="1">
    <citation type="submission" date="2019-12" db="EMBL/GenBank/DDBJ databases">
        <authorList>
            <person name="Alioto T."/>
            <person name="Alioto T."/>
            <person name="Gomez Garrido J."/>
        </authorList>
    </citation>
    <scope>NUCLEOTIDE SEQUENCE [LARGE SCALE GENOMIC DNA]</scope>
</reference>
<comment type="caution">
    <text evidence="6">The sequence shown here is derived from an EMBL/GenBank/DDBJ whole genome shotgun (WGS) entry which is preliminary data.</text>
</comment>
<dbReference type="AlphaFoldDB" id="A0A8S0U0L7"/>
<evidence type="ECO:0000313" key="7">
    <source>
        <dbReference type="Proteomes" id="UP000594638"/>
    </source>
</evidence>
<dbReference type="GO" id="GO:0005737">
    <property type="term" value="C:cytoplasm"/>
    <property type="evidence" value="ECO:0007669"/>
    <property type="project" value="TreeGrafter"/>
</dbReference>
<evidence type="ECO:0000259" key="5">
    <source>
        <dbReference type="PROSITE" id="PS50303"/>
    </source>
</evidence>
<dbReference type="PANTHER" id="PTHR12537:SF128">
    <property type="entry name" value="PUMILIO HOMOLOG 1-RELATED"/>
    <property type="match status" value="1"/>
</dbReference>
<dbReference type="SUPFAM" id="SSF48371">
    <property type="entry name" value="ARM repeat"/>
    <property type="match status" value="1"/>
</dbReference>
<dbReference type="PROSITE" id="PS50302">
    <property type="entry name" value="PUM"/>
    <property type="match status" value="1"/>
</dbReference>
<evidence type="ECO:0000256" key="1">
    <source>
        <dbReference type="ARBA" id="ARBA00022737"/>
    </source>
</evidence>
<dbReference type="GO" id="GO:0003729">
    <property type="term" value="F:mRNA binding"/>
    <property type="evidence" value="ECO:0007669"/>
    <property type="project" value="TreeGrafter"/>
</dbReference>
<evidence type="ECO:0000256" key="3">
    <source>
        <dbReference type="ARBA" id="ARBA00022884"/>
    </source>
</evidence>
<organism evidence="6 7">
    <name type="scientific">Olea europaea subsp. europaea</name>
    <dbReference type="NCBI Taxonomy" id="158383"/>
    <lineage>
        <taxon>Eukaryota</taxon>
        <taxon>Viridiplantae</taxon>
        <taxon>Streptophyta</taxon>
        <taxon>Embryophyta</taxon>
        <taxon>Tracheophyta</taxon>
        <taxon>Spermatophyta</taxon>
        <taxon>Magnoliopsida</taxon>
        <taxon>eudicotyledons</taxon>
        <taxon>Gunneridae</taxon>
        <taxon>Pentapetalae</taxon>
        <taxon>asterids</taxon>
        <taxon>lamiids</taxon>
        <taxon>Lamiales</taxon>
        <taxon>Oleaceae</taxon>
        <taxon>Oleeae</taxon>
        <taxon>Olea</taxon>
    </lineage>
</organism>
<dbReference type="InterPro" id="IPR011989">
    <property type="entry name" value="ARM-like"/>
</dbReference>
<dbReference type="Pfam" id="PF00806">
    <property type="entry name" value="PUF"/>
    <property type="match status" value="2"/>
</dbReference>
<feature type="repeat" description="Pumilio" evidence="4">
    <location>
        <begin position="43"/>
        <end position="81"/>
    </location>
</feature>
<sequence length="83" mass="9572">MVFQEIFPQVLTLMTDVVGNYVNQKFQFFEHGMASQRRELASELFGHVLTLSLQMYGCRVVQKVTTMQKMHLLVISFVVLDCA</sequence>
<dbReference type="Gene3D" id="1.25.10.10">
    <property type="entry name" value="Leucine-rich Repeat Variant"/>
    <property type="match status" value="1"/>
</dbReference>
<dbReference type="InterPro" id="IPR001313">
    <property type="entry name" value="Pumilio_RNA-bd_rpt"/>
</dbReference>